<dbReference type="AlphaFoldDB" id="A0A397J2X9"/>
<dbReference type="OrthoDB" id="2411356at2759"/>
<evidence type="ECO:0000313" key="2">
    <source>
        <dbReference type="Proteomes" id="UP000266861"/>
    </source>
</evidence>
<evidence type="ECO:0000313" key="1">
    <source>
        <dbReference type="EMBL" id="RHZ81737.1"/>
    </source>
</evidence>
<dbReference type="Proteomes" id="UP000266861">
    <property type="component" value="Unassembled WGS sequence"/>
</dbReference>
<organism evidence="1 2">
    <name type="scientific">Diversispora epigaea</name>
    <dbReference type="NCBI Taxonomy" id="1348612"/>
    <lineage>
        <taxon>Eukaryota</taxon>
        <taxon>Fungi</taxon>
        <taxon>Fungi incertae sedis</taxon>
        <taxon>Mucoromycota</taxon>
        <taxon>Glomeromycotina</taxon>
        <taxon>Glomeromycetes</taxon>
        <taxon>Diversisporales</taxon>
        <taxon>Diversisporaceae</taxon>
        <taxon>Diversispora</taxon>
    </lineage>
</organism>
<keyword evidence="2" id="KW-1185">Reference proteome</keyword>
<sequence>MTKGIFSCDPFKYFNSEKLYNLIGGRILELKSAVDDLREGKSFEGIKNSMYVKIEENFREAKLLKGDKYYETGKRAIRALLDSKEVGRIAFEEFFNNRDESNEVLKKNVFAYHPEKNTVTFQFRSVECYVRDNARKASQQSNITIDDDARARIGEKRSRFLALNNLILAEICIDQNN</sequence>
<proteinExistence type="predicted"/>
<reference evidence="1 2" key="1">
    <citation type="submission" date="2018-08" db="EMBL/GenBank/DDBJ databases">
        <title>Genome and evolution of the arbuscular mycorrhizal fungus Diversispora epigaea (formerly Glomus versiforme) and its bacterial endosymbionts.</title>
        <authorList>
            <person name="Sun X."/>
            <person name="Fei Z."/>
            <person name="Harrison M."/>
        </authorList>
    </citation>
    <scope>NUCLEOTIDE SEQUENCE [LARGE SCALE GENOMIC DNA]</scope>
    <source>
        <strain evidence="1 2">IT104</strain>
    </source>
</reference>
<dbReference type="EMBL" id="PQFF01000109">
    <property type="protein sequence ID" value="RHZ81737.1"/>
    <property type="molecule type" value="Genomic_DNA"/>
</dbReference>
<comment type="caution">
    <text evidence="1">The sequence shown here is derived from an EMBL/GenBank/DDBJ whole genome shotgun (WGS) entry which is preliminary data.</text>
</comment>
<gene>
    <name evidence="1" type="ORF">Glove_117g541</name>
</gene>
<name>A0A397J2X9_9GLOM</name>
<accession>A0A397J2X9</accession>
<protein>
    <submittedName>
        <fullName evidence="1">Uncharacterized protein</fullName>
    </submittedName>
</protein>